<name>A0A9P5TPT4_GYMJU</name>
<feature type="non-terminal residue" evidence="3">
    <location>
        <position position="1"/>
    </location>
</feature>
<dbReference type="PROSITE" id="PS50157">
    <property type="entry name" value="ZINC_FINGER_C2H2_2"/>
    <property type="match status" value="1"/>
</dbReference>
<comment type="caution">
    <text evidence="3">The sequence shown here is derived from an EMBL/GenBank/DDBJ whole genome shotgun (WGS) entry which is preliminary data.</text>
</comment>
<dbReference type="AlphaFoldDB" id="A0A9P5TPT4"/>
<protein>
    <recommendedName>
        <fullName evidence="2">C2H2-type domain-containing protein</fullName>
    </recommendedName>
</protein>
<evidence type="ECO:0000259" key="2">
    <source>
        <dbReference type="PROSITE" id="PS50157"/>
    </source>
</evidence>
<sequence length="72" mass="8308">LYCNLPPTCHHRPTPLKDTNELERHYATHHAFVCETNKCGCVFTDARLLELHQTECHDPLAALRKERGDKIV</sequence>
<organism evidence="3 4">
    <name type="scientific">Gymnopilus junonius</name>
    <name type="common">Spectacular rustgill mushroom</name>
    <name type="synonym">Gymnopilus spectabilis subsp. junonius</name>
    <dbReference type="NCBI Taxonomy" id="109634"/>
    <lineage>
        <taxon>Eukaryota</taxon>
        <taxon>Fungi</taxon>
        <taxon>Dikarya</taxon>
        <taxon>Basidiomycota</taxon>
        <taxon>Agaricomycotina</taxon>
        <taxon>Agaricomycetes</taxon>
        <taxon>Agaricomycetidae</taxon>
        <taxon>Agaricales</taxon>
        <taxon>Agaricineae</taxon>
        <taxon>Hymenogastraceae</taxon>
        <taxon>Gymnopilus</taxon>
    </lineage>
</organism>
<dbReference type="OrthoDB" id="18440at2759"/>
<accession>A0A9P5TPT4</accession>
<feature type="non-terminal residue" evidence="3">
    <location>
        <position position="72"/>
    </location>
</feature>
<reference evidence="3" key="1">
    <citation type="submission" date="2020-11" db="EMBL/GenBank/DDBJ databases">
        <authorList>
            <consortium name="DOE Joint Genome Institute"/>
            <person name="Ahrendt S."/>
            <person name="Riley R."/>
            <person name="Andreopoulos W."/>
            <person name="LaButti K."/>
            <person name="Pangilinan J."/>
            <person name="Ruiz-duenas F.J."/>
            <person name="Barrasa J.M."/>
            <person name="Sanchez-Garcia M."/>
            <person name="Camarero S."/>
            <person name="Miyauchi S."/>
            <person name="Serrano A."/>
            <person name="Linde D."/>
            <person name="Babiker R."/>
            <person name="Drula E."/>
            <person name="Ayuso-Fernandez I."/>
            <person name="Pacheco R."/>
            <person name="Padilla G."/>
            <person name="Ferreira P."/>
            <person name="Barriuso J."/>
            <person name="Kellner H."/>
            <person name="Castanera R."/>
            <person name="Alfaro M."/>
            <person name="Ramirez L."/>
            <person name="Pisabarro A.G."/>
            <person name="Kuo A."/>
            <person name="Tritt A."/>
            <person name="Lipzen A."/>
            <person name="He G."/>
            <person name="Yan M."/>
            <person name="Ng V."/>
            <person name="Cullen D."/>
            <person name="Martin F."/>
            <person name="Rosso M.-N."/>
            <person name="Henrissat B."/>
            <person name="Hibbett D."/>
            <person name="Martinez A.T."/>
            <person name="Grigoriev I.V."/>
        </authorList>
    </citation>
    <scope>NUCLEOTIDE SEQUENCE</scope>
    <source>
        <strain evidence="3">AH 44721</strain>
    </source>
</reference>
<dbReference type="InterPro" id="IPR013087">
    <property type="entry name" value="Znf_C2H2_type"/>
</dbReference>
<dbReference type="Proteomes" id="UP000724874">
    <property type="component" value="Unassembled WGS sequence"/>
</dbReference>
<evidence type="ECO:0000313" key="4">
    <source>
        <dbReference type="Proteomes" id="UP000724874"/>
    </source>
</evidence>
<evidence type="ECO:0000313" key="3">
    <source>
        <dbReference type="EMBL" id="KAF8902368.1"/>
    </source>
</evidence>
<keyword evidence="1" id="KW-0863">Zinc-finger</keyword>
<dbReference type="PROSITE" id="PS00028">
    <property type="entry name" value="ZINC_FINGER_C2H2_1"/>
    <property type="match status" value="1"/>
</dbReference>
<dbReference type="EMBL" id="JADNYJ010000036">
    <property type="protein sequence ID" value="KAF8902368.1"/>
    <property type="molecule type" value="Genomic_DNA"/>
</dbReference>
<evidence type="ECO:0000256" key="1">
    <source>
        <dbReference type="PROSITE-ProRule" id="PRU00042"/>
    </source>
</evidence>
<keyword evidence="4" id="KW-1185">Reference proteome</keyword>
<feature type="domain" description="C2H2-type" evidence="2">
    <location>
        <begin position="32"/>
        <end position="57"/>
    </location>
</feature>
<keyword evidence="1" id="KW-0862">Zinc</keyword>
<gene>
    <name evidence="3" type="ORF">CPB84DRAFT_1641140</name>
</gene>
<dbReference type="GO" id="GO:0008270">
    <property type="term" value="F:zinc ion binding"/>
    <property type="evidence" value="ECO:0007669"/>
    <property type="project" value="UniProtKB-KW"/>
</dbReference>
<keyword evidence="1" id="KW-0479">Metal-binding</keyword>
<proteinExistence type="predicted"/>